<reference evidence="6 7" key="1">
    <citation type="submission" date="2019-01" db="EMBL/GenBank/DDBJ databases">
        <title>Draft genome sequence of Dictyobacter sp. Uno17.</title>
        <authorList>
            <person name="Wang C.M."/>
            <person name="Zheng Y."/>
            <person name="Sakai Y."/>
            <person name="Abe K."/>
            <person name="Yokota A."/>
            <person name="Yabe S."/>
        </authorList>
    </citation>
    <scope>NUCLEOTIDE SEQUENCE [LARGE SCALE GENOMIC DNA]</scope>
    <source>
        <strain evidence="6 7">Uno17</strain>
    </source>
</reference>
<comment type="subcellular location">
    <subcellularLocation>
        <location evidence="1">Cell envelope</location>
    </subcellularLocation>
</comment>
<dbReference type="InterPro" id="IPR000914">
    <property type="entry name" value="SBP_5_dom"/>
</dbReference>
<dbReference type="PANTHER" id="PTHR30290">
    <property type="entry name" value="PERIPLASMIC BINDING COMPONENT OF ABC TRANSPORTER"/>
    <property type="match status" value="1"/>
</dbReference>
<organism evidence="6 7">
    <name type="scientific">Dictyobacter arantiisoli</name>
    <dbReference type="NCBI Taxonomy" id="2014874"/>
    <lineage>
        <taxon>Bacteria</taxon>
        <taxon>Bacillati</taxon>
        <taxon>Chloroflexota</taxon>
        <taxon>Ktedonobacteria</taxon>
        <taxon>Ktedonobacterales</taxon>
        <taxon>Dictyobacteraceae</taxon>
        <taxon>Dictyobacter</taxon>
    </lineage>
</organism>
<comment type="caution">
    <text evidence="6">The sequence shown here is derived from an EMBL/GenBank/DDBJ whole genome shotgun (WGS) entry which is preliminary data.</text>
</comment>
<comment type="similarity">
    <text evidence="2">Belongs to the bacterial solute-binding protein 5 family.</text>
</comment>
<proteinExistence type="inferred from homology"/>
<dbReference type="Gene3D" id="3.90.76.10">
    <property type="entry name" value="Dipeptide-binding Protein, Domain 1"/>
    <property type="match status" value="1"/>
</dbReference>
<sequence length="550" mass="60292">MNYRSPKIQNYTHGHRRHLAMLLLVCCSVLLVLSACSKSSGTLQLTNGKATLASAQVLTIPFVGITDVPSFDPASDHDANGSLLMSMLYSGLVRLDQKLQVQPDQASWTISSDQKVYTFHLDPAVAFADGTPVTARSYIDSWLRVLQPSDPSTQLSPYMGLIEGAQKVHAGQAKQLSGVRALDEHTLQIKLTQPASYFLAALAKPLFFPINTKMLASYQNQTWPITIAEQGIGSGPFIVKNLTPAVSMTLIPNPFYYRQKPTLTQLKIVFTNDARVAYIADRVSHYDLVWGLTQADQQPASQLKGFMRTELLQTDALFFNVTQAPFDSLAVRQVFAASLDKHAYATTDLGDSVATADTLFPPALPGYQAGKPDFNPARARELLKSAPARQLSNITFSYPTSLVTAKTALALQTMWHSSLGIHVNLRPLGDDAYQQALKDHAIQFGITSLQADIADPSAFASSFLSNSPQNMTQWQDASYDQLIEHANATTVDERLSLYQRAEQKLLASDAVIPLDHQRIAGLIPSWIEGVSLNANGIYFDWPAVKILAHS</sequence>
<dbReference type="CDD" id="cd08504">
    <property type="entry name" value="PBP2_OppA"/>
    <property type="match status" value="1"/>
</dbReference>
<dbReference type="Gene3D" id="3.10.105.10">
    <property type="entry name" value="Dipeptide-binding Protein, Domain 3"/>
    <property type="match status" value="1"/>
</dbReference>
<dbReference type="GO" id="GO:0042597">
    <property type="term" value="C:periplasmic space"/>
    <property type="evidence" value="ECO:0007669"/>
    <property type="project" value="UniProtKB-ARBA"/>
</dbReference>
<evidence type="ECO:0000313" key="7">
    <source>
        <dbReference type="Proteomes" id="UP000322530"/>
    </source>
</evidence>
<dbReference type="GO" id="GO:1904680">
    <property type="term" value="F:peptide transmembrane transporter activity"/>
    <property type="evidence" value="ECO:0007669"/>
    <property type="project" value="TreeGrafter"/>
</dbReference>
<evidence type="ECO:0000259" key="5">
    <source>
        <dbReference type="Pfam" id="PF00496"/>
    </source>
</evidence>
<gene>
    <name evidence="6" type="ORF">KDI_45760</name>
</gene>
<keyword evidence="4" id="KW-0732">Signal</keyword>
<evidence type="ECO:0000256" key="3">
    <source>
        <dbReference type="ARBA" id="ARBA00022448"/>
    </source>
</evidence>
<keyword evidence="3" id="KW-0813">Transport</keyword>
<accession>A0A5A5TI67</accession>
<dbReference type="GO" id="GO:0030313">
    <property type="term" value="C:cell envelope"/>
    <property type="evidence" value="ECO:0007669"/>
    <property type="project" value="UniProtKB-SubCell"/>
</dbReference>
<dbReference type="EMBL" id="BIXY01000090">
    <property type="protein sequence ID" value="GCF11012.1"/>
    <property type="molecule type" value="Genomic_DNA"/>
</dbReference>
<dbReference type="Pfam" id="PF00496">
    <property type="entry name" value="SBP_bac_5"/>
    <property type="match status" value="1"/>
</dbReference>
<dbReference type="SUPFAM" id="SSF53850">
    <property type="entry name" value="Periplasmic binding protein-like II"/>
    <property type="match status" value="1"/>
</dbReference>
<dbReference type="OrthoDB" id="239741at2"/>
<dbReference type="Gene3D" id="3.40.190.10">
    <property type="entry name" value="Periplasmic binding protein-like II"/>
    <property type="match status" value="1"/>
</dbReference>
<evidence type="ECO:0000256" key="4">
    <source>
        <dbReference type="ARBA" id="ARBA00022729"/>
    </source>
</evidence>
<dbReference type="PANTHER" id="PTHR30290:SF10">
    <property type="entry name" value="PERIPLASMIC OLIGOPEPTIDE-BINDING PROTEIN-RELATED"/>
    <property type="match status" value="1"/>
</dbReference>
<evidence type="ECO:0000256" key="2">
    <source>
        <dbReference type="ARBA" id="ARBA00005695"/>
    </source>
</evidence>
<dbReference type="GO" id="GO:0043190">
    <property type="term" value="C:ATP-binding cassette (ABC) transporter complex"/>
    <property type="evidence" value="ECO:0007669"/>
    <property type="project" value="InterPro"/>
</dbReference>
<dbReference type="InterPro" id="IPR030678">
    <property type="entry name" value="Peptide/Ni-bd"/>
</dbReference>
<name>A0A5A5TI67_9CHLR</name>
<evidence type="ECO:0000313" key="6">
    <source>
        <dbReference type="EMBL" id="GCF11012.1"/>
    </source>
</evidence>
<dbReference type="Proteomes" id="UP000322530">
    <property type="component" value="Unassembled WGS sequence"/>
</dbReference>
<protein>
    <submittedName>
        <fullName evidence="6">Peptide ABC transporter substrate-binding protein</fullName>
    </submittedName>
</protein>
<keyword evidence="7" id="KW-1185">Reference proteome</keyword>
<evidence type="ECO:0000256" key="1">
    <source>
        <dbReference type="ARBA" id="ARBA00004196"/>
    </source>
</evidence>
<dbReference type="AlphaFoldDB" id="A0A5A5TI67"/>
<dbReference type="PIRSF" id="PIRSF002741">
    <property type="entry name" value="MppA"/>
    <property type="match status" value="1"/>
</dbReference>
<dbReference type="GO" id="GO:0015833">
    <property type="term" value="P:peptide transport"/>
    <property type="evidence" value="ECO:0007669"/>
    <property type="project" value="TreeGrafter"/>
</dbReference>
<feature type="domain" description="Solute-binding protein family 5" evidence="5">
    <location>
        <begin position="107"/>
        <end position="469"/>
    </location>
</feature>
<dbReference type="InterPro" id="IPR039424">
    <property type="entry name" value="SBP_5"/>
</dbReference>